<comment type="caution">
    <text evidence="1">The sequence shown here is derived from an EMBL/GenBank/DDBJ whole genome shotgun (WGS) entry which is preliminary data.</text>
</comment>
<organism evidence="1 2">
    <name type="scientific">Hygrophoropsis aurantiaca</name>
    <dbReference type="NCBI Taxonomy" id="72124"/>
    <lineage>
        <taxon>Eukaryota</taxon>
        <taxon>Fungi</taxon>
        <taxon>Dikarya</taxon>
        <taxon>Basidiomycota</taxon>
        <taxon>Agaricomycotina</taxon>
        <taxon>Agaricomycetes</taxon>
        <taxon>Agaricomycetidae</taxon>
        <taxon>Boletales</taxon>
        <taxon>Coniophorineae</taxon>
        <taxon>Hygrophoropsidaceae</taxon>
        <taxon>Hygrophoropsis</taxon>
    </lineage>
</organism>
<accession>A0ACB7ZSN7</accession>
<proteinExistence type="predicted"/>
<reference evidence="1" key="1">
    <citation type="journal article" date="2021" name="New Phytol.">
        <title>Evolutionary innovations through gain and loss of genes in the ectomycorrhizal Boletales.</title>
        <authorList>
            <person name="Wu G."/>
            <person name="Miyauchi S."/>
            <person name="Morin E."/>
            <person name="Kuo A."/>
            <person name="Drula E."/>
            <person name="Varga T."/>
            <person name="Kohler A."/>
            <person name="Feng B."/>
            <person name="Cao Y."/>
            <person name="Lipzen A."/>
            <person name="Daum C."/>
            <person name="Hundley H."/>
            <person name="Pangilinan J."/>
            <person name="Johnson J."/>
            <person name="Barry K."/>
            <person name="LaButti K."/>
            <person name="Ng V."/>
            <person name="Ahrendt S."/>
            <person name="Min B."/>
            <person name="Choi I.G."/>
            <person name="Park H."/>
            <person name="Plett J.M."/>
            <person name="Magnuson J."/>
            <person name="Spatafora J.W."/>
            <person name="Nagy L.G."/>
            <person name="Henrissat B."/>
            <person name="Grigoriev I.V."/>
            <person name="Yang Z.L."/>
            <person name="Xu J."/>
            <person name="Martin F.M."/>
        </authorList>
    </citation>
    <scope>NUCLEOTIDE SEQUENCE</scope>
    <source>
        <strain evidence="1">ATCC 28755</strain>
    </source>
</reference>
<protein>
    <submittedName>
        <fullName evidence="1">Uncharacterized protein</fullName>
    </submittedName>
</protein>
<dbReference type="EMBL" id="MU268798">
    <property type="protein sequence ID" value="KAH7903712.1"/>
    <property type="molecule type" value="Genomic_DNA"/>
</dbReference>
<dbReference type="Proteomes" id="UP000790377">
    <property type="component" value="Unassembled WGS sequence"/>
</dbReference>
<keyword evidence="2" id="KW-1185">Reference proteome</keyword>
<gene>
    <name evidence="1" type="ORF">BJ138DRAFT_1107444</name>
</gene>
<name>A0ACB7ZSN7_9AGAM</name>
<evidence type="ECO:0000313" key="2">
    <source>
        <dbReference type="Proteomes" id="UP000790377"/>
    </source>
</evidence>
<evidence type="ECO:0000313" key="1">
    <source>
        <dbReference type="EMBL" id="KAH7903712.1"/>
    </source>
</evidence>
<sequence>MGGKKKAGKISSVLTQLRQRKAEASRRPSKLLKIRDRVEAKKARKGLSDVAGNRDIEISDTADVEDNTDIEDARVAADKGARDLNVTSDERSGNKDSDNDTDLGTCDNQSDGVATCDLNVLEFWTCCLILTSMALAQVFHAYVCPVFTWKTRPADNGTIEDSDEGYDGEGTPAKALPVRKSTRVRKVTEKVAALVQTKKTSPASCDKSEKDSKAPQTSAIEAAGDDQKDPDNQPNAEQSSNPSAFHQDVAATSLPPPIVDDSKIAERDELLLDTYRDLVPLRSVSLTGSGQGGRTVMLSNWPNITGGKFNEKFVIDLVSFKTYATYINMSRIDPALLTPKSVGKGTYISFLLGNASQLATCVSVIVVVDSFIGEPGKTAWGNPKKEITGYFLSQEFERFAGVAGSVFGRDTFSTYTFNSAFKFGTFVDMKNATSPNQSPKTGMFSARPSPSSSSTPTSRAVLSYDSYVPLYDYRSEQVFDPVIHLNPHMYGKALPSHRDFPRDSLALVAYTATNFTLKGEPAFGCNIMWAALLAAPKNATSLPDPPSVLEQSPTKAAVARKKAGRKI</sequence>